<dbReference type="KEGG" id="euz:DVS28_a4056"/>
<proteinExistence type="predicted"/>
<evidence type="ECO:0000256" key="1">
    <source>
        <dbReference type="SAM" id="Phobius"/>
    </source>
</evidence>
<feature type="transmembrane region" description="Helical" evidence="1">
    <location>
        <begin position="28"/>
        <end position="56"/>
    </location>
</feature>
<keyword evidence="1" id="KW-0812">Transmembrane</keyword>
<sequence length="254" mass="26967">MTAIEDQSLRDRFLTPGVARAITAPSSILLLGGAAAAGILLGGPIIGAVVGIGAYAGRVAAAVPRRGKGDEINPRALRSPWREYVLETQFAKARYDKVLASARSGPLKDRLTVIGDRIQDGVRESWRIAQRGQALQDGLHQLNTSQAERSLAMARQEAQRHASDANLKRVEALESQVATVRRLEAVTQQAAERLRLLDARLDEAVARAVELSLSGDSGQLSGLDSDVDSLVGEMEALRVALEDTGGGTAQMGVA</sequence>
<name>A0A346Y2M7_9ACTN</name>
<protein>
    <submittedName>
        <fullName evidence="2">Uncharacterized protein</fullName>
    </submittedName>
</protein>
<organism evidence="2 3">
    <name type="scientific">Euzebya pacifica</name>
    <dbReference type="NCBI Taxonomy" id="1608957"/>
    <lineage>
        <taxon>Bacteria</taxon>
        <taxon>Bacillati</taxon>
        <taxon>Actinomycetota</taxon>
        <taxon>Nitriliruptoria</taxon>
        <taxon>Euzebyales</taxon>
    </lineage>
</organism>
<evidence type="ECO:0000313" key="2">
    <source>
        <dbReference type="EMBL" id="AXV08724.1"/>
    </source>
</evidence>
<dbReference type="OrthoDB" id="5242918at2"/>
<keyword evidence="1" id="KW-1133">Transmembrane helix</keyword>
<gene>
    <name evidence="2" type="ORF">DVS28_a4056</name>
</gene>
<dbReference type="EMBL" id="CP031165">
    <property type="protein sequence ID" value="AXV08724.1"/>
    <property type="molecule type" value="Genomic_DNA"/>
</dbReference>
<reference evidence="2 3" key="1">
    <citation type="submission" date="2018-09" db="EMBL/GenBank/DDBJ databases">
        <title>Complete genome sequence of Euzebya sp. DY32-46 isolated from seawater of Pacific Ocean.</title>
        <authorList>
            <person name="Xu L."/>
            <person name="Wu Y.-H."/>
            <person name="Xu X.-W."/>
        </authorList>
    </citation>
    <scope>NUCLEOTIDE SEQUENCE [LARGE SCALE GENOMIC DNA]</scope>
    <source>
        <strain evidence="2 3">DY32-46</strain>
    </source>
</reference>
<keyword evidence="1" id="KW-0472">Membrane</keyword>
<accession>A0A346Y2M7</accession>
<dbReference type="AlphaFoldDB" id="A0A346Y2M7"/>
<dbReference type="RefSeq" id="WP_114593029.1">
    <property type="nucleotide sequence ID" value="NZ_CP031165.1"/>
</dbReference>
<keyword evidence="3" id="KW-1185">Reference proteome</keyword>
<evidence type="ECO:0000313" key="3">
    <source>
        <dbReference type="Proteomes" id="UP000264006"/>
    </source>
</evidence>
<dbReference type="Proteomes" id="UP000264006">
    <property type="component" value="Chromosome"/>
</dbReference>